<dbReference type="InterPro" id="IPR027417">
    <property type="entry name" value="P-loop_NTPase"/>
</dbReference>
<name>A0A409XM16_PSICY</name>
<accession>A0A409XM16</accession>
<keyword evidence="3" id="KW-1185">Reference proteome</keyword>
<sequence>MYKEIDTTGSDANHGSATNRQFEKEMEVFPENVDILIPYVNYALISVYSILFMMKPSVMGRSGAGKSTVCINQSARYTGLVIRLPYQFINRVLKGGYGQNLKPEQLMKTEVTLKRCTTVIGEAALKADSKGRRIILVDTPGFDGDDNDFDANHNPVSTVANWLKDVIVIGTTKWDKETANGVKANEVRSFFQIVKGAKFVTKESTAKDIVAQALEGFSSSANLQIQLEMVRDQKAFSGTAAGVYYNTQQLRNISKTLPLTLNKEIRERLERRKKELEKSLKSAGKTDWFPQTVGQSFELLALAAGSSSSNFLALR</sequence>
<dbReference type="Proteomes" id="UP000283269">
    <property type="component" value="Unassembled WGS sequence"/>
</dbReference>
<organism evidence="2 3">
    <name type="scientific">Psilocybe cyanescens</name>
    <dbReference type="NCBI Taxonomy" id="93625"/>
    <lineage>
        <taxon>Eukaryota</taxon>
        <taxon>Fungi</taxon>
        <taxon>Dikarya</taxon>
        <taxon>Basidiomycota</taxon>
        <taxon>Agaricomycotina</taxon>
        <taxon>Agaricomycetes</taxon>
        <taxon>Agaricomycetidae</taxon>
        <taxon>Agaricales</taxon>
        <taxon>Agaricineae</taxon>
        <taxon>Strophariaceae</taxon>
        <taxon>Psilocybe</taxon>
    </lineage>
</organism>
<proteinExistence type="predicted"/>
<dbReference type="SUPFAM" id="SSF52540">
    <property type="entry name" value="P-loop containing nucleoside triphosphate hydrolases"/>
    <property type="match status" value="1"/>
</dbReference>
<dbReference type="AlphaFoldDB" id="A0A409XM16"/>
<dbReference type="InParanoid" id="A0A409XM16"/>
<evidence type="ECO:0000313" key="2">
    <source>
        <dbReference type="EMBL" id="PPQ91798.1"/>
    </source>
</evidence>
<reference evidence="2 3" key="1">
    <citation type="journal article" date="2018" name="Evol. Lett.">
        <title>Horizontal gene cluster transfer increased hallucinogenic mushroom diversity.</title>
        <authorList>
            <person name="Reynolds H.T."/>
            <person name="Vijayakumar V."/>
            <person name="Gluck-Thaler E."/>
            <person name="Korotkin H.B."/>
            <person name="Matheny P.B."/>
            <person name="Slot J.C."/>
        </authorList>
    </citation>
    <scope>NUCLEOTIDE SEQUENCE [LARGE SCALE GENOMIC DNA]</scope>
    <source>
        <strain evidence="2 3">2631</strain>
    </source>
</reference>
<evidence type="ECO:0000313" key="3">
    <source>
        <dbReference type="Proteomes" id="UP000283269"/>
    </source>
</evidence>
<dbReference type="Gene3D" id="3.40.50.300">
    <property type="entry name" value="P-loop containing nucleotide triphosphate hydrolases"/>
    <property type="match status" value="1"/>
</dbReference>
<gene>
    <name evidence="2" type="ORF">CVT25_000443</name>
</gene>
<protein>
    <recommendedName>
        <fullName evidence="4">G domain-containing protein</fullName>
    </recommendedName>
</protein>
<evidence type="ECO:0000256" key="1">
    <source>
        <dbReference type="SAM" id="Coils"/>
    </source>
</evidence>
<comment type="caution">
    <text evidence="2">The sequence shown here is derived from an EMBL/GenBank/DDBJ whole genome shotgun (WGS) entry which is preliminary data.</text>
</comment>
<dbReference type="EMBL" id="NHYD01001248">
    <property type="protein sequence ID" value="PPQ91798.1"/>
    <property type="molecule type" value="Genomic_DNA"/>
</dbReference>
<evidence type="ECO:0008006" key="4">
    <source>
        <dbReference type="Google" id="ProtNLM"/>
    </source>
</evidence>
<feature type="coiled-coil region" evidence="1">
    <location>
        <begin position="259"/>
        <end position="286"/>
    </location>
</feature>
<keyword evidence="1" id="KW-0175">Coiled coil</keyword>